<keyword evidence="4" id="KW-0067">ATP-binding</keyword>
<evidence type="ECO:0000256" key="2">
    <source>
        <dbReference type="ARBA" id="ARBA00022598"/>
    </source>
</evidence>
<dbReference type="InterPro" id="IPR045851">
    <property type="entry name" value="AMP-bd_C_sf"/>
</dbReference>
<reference evidence="7 8" key="1">
    <citation type="submission" date="2023-08" db="EMBL/GenBank/DDBJ databases">
        <authorList>
            <person name="Folkvardsen B D."/>
            <person name="Norman A."/>
        </authorList>
    </citation>
    <scope>NUCLEOTIDE SEQUENCE [LARGE SCALE GENOMIC DNA]</scope>
    <source>
        <strain evidence="7 8">Mu0053</strain>
    </source>
</reference>
<gene>
    <name evidence="7" type="ORF">MU0053_001375</name>
</gene>
<evidence type="ECO:0000256" key="4">
    <source>
        <dbReference type="ARBA" id="ARBA00022840"/>
    </source>
</evidence>
<evidence type="ECO:0000259" key="5">
    <source>
        <dbReference type="Pfam" id="PF00501"/>
    </source>
</evidence>
<dbReference type="SUPFAM" id="SSF56801">
    <property type="entry name" value="Acetyl-CoA synthetase-like"/>
    <property type="match status" value="1"/>
</dbReference>
<dbReference type="Proteomes" id="UP001190465">
    <property type="component" value="Chromosome"/>
</dbReference>
<feature type="domain" description="AMP-dependent synthetase/ligase" evidence="5">
    <location>
        <begin position="53"/>
        <end position="403"/>
    </location>
</feature>
<dbReference type="Gene3D" id="3.30.300.30">
    <property type="match status" value="1"/>
</dbReference>
<evidence type="ECO:0000259" key="6">
    <source>
        <dbReference type="Pfam" id="PF13193"/>
    </source>
</evidence>
<evidence type="ECO:0000313" key="7">
    <source>
        <dbReference type="EMBL" id="CAJ1499290.1"/>
    </source>
</evidence>
<organism evidence="7 8">
    <name type="scientific">[Mycobacterium] burgundiense</name>
    <dbReference type="NCBI Taxonomy" id="3064286"/>
    <lineage>
        <taxon>Bacteria</taxon>
        <taxon>Bacillati</taxon>
        <taxon>Actinomycetota</taxon>
        <taxon>Actinomycetes</taxon>
        <taxon>Mycobacteriales</taxon>
        <taxon>Mycobacteriaceae</taxon>
        <taxon>Mycolicibacterium</taxon>
    </lineage>
</organism>
<feature type="domain" description="AMP-binding enzyme C-terminal" evidence="6">
    <location>
        <begin position="463"/>
        <end position="540"/>
    </location>
</feature>
<dbReference type="PANTHER" id="PTHR43605:SF10">
    <property type="entry name" value="ACYL-COA SYNTHETASE MEDIUM CHAIN FAMILY MEMBER 3"/>
    <property type="match status" value="1"/>
</dbReference>
<dbReference type="Pfam" id="PF13193">
    <property type="entry name" value="AMP-binding_C"/>
    <property type="match status" value="1"/>
</dbReference>
<keyword evidence="2" id="KW-0436">Ligase</keyword>
<dbReference type="InterPro" id="IPR000873">
    <property type="entry name" value="AMP-dep_synth/lig_dom"/>
</dbReference>
<dbReference type="RefSeq" id="WP_308481624.1">
    <property type="nucleotide sequence ID" value="NZ_OY726397.1"/>
</dbReference>
<dbReference type="PANTHER" id="PTHR43605">
    <property type="entry name" value="ACYL-COENZYME A SYNTHETASE"/>
    <property type="match status" value="1"/>
</dbReference>
<dbReference type="InterPro" id="IPR051087">
    <property type="entry name" value="Mitochondrial_ACSM"/>
</dbReference>
<name>A0ABM9LHY7_9MYCO</name>
<accession>A0ABM9LHY7</accession>
<evidence type="ECO:0000313" key="8">
    <source>
        <dbReference type="Proteomes" id="UP001190465"/>
    </source>
</evidence>
<dbReference type="PROSITE" id="PS00455">
    <property type="entry name" value="AMP_BINDING"/>
    <property type="match status" value="1"/>
</dbReference>
<dbReference type="InterPro" id="IPR042099">
    <property type="entry name" value="ANL_N_sf"/>
</dbReference>
<dbReference type="Gene3D" id="3.40.50.12780">
    <property type="entry name" value="N-terminal domain of ligase-like"/>
    <property type="match status" value="1"/>
</dbReference>
<keyword evidence="3" id="KW-0547">Nucleotide-binding</keyword>
<sequence length="550" mass="59281">MIGTHSQLRHELLAERKLSIDDYWAVAEKRLDWPLSDGLNLAHECCDRWATDRSRIALSVHEPDGSVTRWTYFELMEASRALANAFISAGFRRGDRVAAVLDQQVEAYICALAAWRAGLVYVPLFVGFGVDALAQRIDGAEATAVVVDHRYRAPYAKVHAGLTAGPSVWTVAGNRGLGIMVGDRSFWQEIDTHTAAFETVRTEPTDCATLIYTSGTTGNPKGCLHPHSLILPLQSFLRHVMAPGQDDFVFAGANPGWSFGLYAAGLGVQSLGIGRVIYTGAFDPVAWLKVMNKERVTYIASAPSAYRSLLAAARTSLPETVRGGLSAGEPLTASLVKAWGDLGGGPLQDGYGSSEMGMVLANLADDVCPAPAGALTSAVPGFDVVLVDEHGQQQETEGIIGVRNARWPILGYQGLDELWRSRTVNDVFLSGDMARRDEDGYYWFAGRHDDVIVTAGYNVGPAEVENVIAAVPGVCEVAVVAAPDEARGSVVRAVVVDDGSVPRTVLTGAIQDAAKERLGRHAYPKIIDFVDVLPRTEVGKVRRNILRENA</sequence>
<proteinExistence type="inferred from homology"/>
<keyword evidence="8" id="KW-1185">Reference proteome</keyword>
<comment type="similarity">
    <text evidence="1">Belongs to the ATP-dependent AMP-binding enzyme family.</text>
</comment>
<dbReference type="InterPro" id="IPR020845">
    <property type="entry name" value="AMP-binding_CS"/>
</dbReference>
<dbReference type="InterPro" id="IPR025110">
    <property type="entry name" value="AMP-bd_C"/>
</dbReference>
<protein>
    <submittedName>
        <fullName evidence="7">AMP-binding protein</fullName>
    </submittedName>
</protein>
<evidence type="ECO:0000256" key="3">
    <source>
        <dbReference type="ARBA" id="ARBA00022741"/>
    </source>
</evidence>
<dbReference type="EMBL" id="OY726397">
    <property type="protein sequence ID" value="CAJ1499290.1"/>
    <property type="molecule type" value="Genomic_DNA"/>
</dbReference>
<evidence type="ECO:0000256" key="1">
    <source>
        <dbReference type="ARBA" id="ARBA00006432"/>
    </source>
</evidence>
<dbReference type="Pfam" id="PF00501">
    <property type="entry name" value="AMP-binding"/>
    <property type="match status" value="1"/>
</dbReference>